<feature type="repeat" description="WD" evidence="4">
    <location>
        <begin position="155"/>
        <end position="196"/>
    </location>
</feature>
<name>A0A8H3CZL4_9AGAM</name>
<evidence type="ECO:0000256" key="4">
    <source>
        <dbReference type="PROSITE-ProRule" id="PRU00221"/>
    </source>
</evidence>
<feature type="repeat" description="WD" evidence="4">
    <location>
        <begin position="69"/>
        <end position="110"/>
    </location>
</feature>
<dbReference type="PANTHER" id="PTHR19848">
    <property type="entry name" value="WD40 REPEAT PROTEIN"/>
    <property type="match status" value="1"/>
</dbReference>
<dbReference type="GO" id="GO:0016491">
    <property type="term" value="F:oxidoreductase activity"/>
    <property type="evidence" value="ECO:0007669"/>
    <property type="project" value="UniProtKB-KW"/>
</dbReference>
<dbReference type="SUPFAM" id="SSF56112">
    <property type="entry name" value="Protein kinase-like (PK-like)"/>
    <property type="match status" value="1"/>
</dbReference>
<dbReference type="PROSITE" id="PS50011">
    <property type="entry name" value="PROTEIN_KINASE_DOM"/>
    <property type="match status" value="1"/>
</dbReference>
<dbReference type="Pfam" id="PF00400">
    <property type="entry name" value="WD40"/>
    <property type="match status" value="6"/>
</dbReference>
<dbReference type="InterPro" id="IPR011009">
    <property type="entry name" value="Kinase-like_dom_sf"/>
</dbReference>
<dbReference type="PROSITE" id="PS00678">
    <property type="entry name" value="WD_REPEATS_1"/>
    <property type="match status" value="4"/>
</dbReference>
<dbReference type="InterPro" id="IPR023210">
    <property type="entry name" value="NADP_OxRdtase_dom"/>
</dbReference>
<dbReference type="Pfam" id="PF07714">
    <property type="entry name" value="PK_Tyr_Ser-Thr"/>
    <property type="match status" value="1"/>
</dbReference>
<dbReference type="EMBL" id="CAJMWX010001673">
    <property type="protein sequence ID" value="CAE6501575.1"/>
    <property type="molecule type" value="Genomic_DNA"/>
</dbReference>
<keyword evidence="3" id="KW-0560">Oxidoreductase</keyword>
<sequence length="899" mass="99743">NLVASGSRDQSIRLWDINTAQAVGEPLQGHVGQVNAVAFSPGGKFIGSGSKDSTIRLWDVQNRSTSRSFIGHNAQVHSIGFSPDASRLISGSDDTTIRVWDIEHGAEIREPFRGRTGVVHSVCFSPQSSHIVSGSSGNEIQLWDVRSGKPASKPYEGHAGLVYSVSFSPNGLFLASGSYDQTIRIWDIRTGGLAIVPFEGHTGYVLSVAFSPSGKHIVSGSNDGTVMVWNTLGSGLDVTSEPEVSVNDRDHDDRGPRKGETVQRSRVDRHMTFKEMFELLLDHGCIDLSSKMDSTQNSRSPVSVGGFGEIWTSRLYDGTKVAIKVWRASEIEQCEAKALKHAAKEVYYWSRMNHPHVHQLRGVLKFRENCLGMVSEWMDNGNLREYIRKNDNVDRYEMIHGDLKAINVLVSSDGVAKLADFGLSTISGASLGFSDTSNPQIGTTRWAAPELVVGDASKSKESDVYALGMTMLEIITEEIPYPQCHSDYQVIAKIMKKIQPERPMTQLKDNNRDNQMWNLLVSCWSHEPVSRPSAQQVLESDFTRDTPDLNSRSKRLRVAKIKSVARLGSSGLKVSRIILGLMTYGSPQWEGWVLDEEEGLKHIKAAYDAGIQTFDTANAYSNGLSEIILGKAIKQFNLPRDEIVVMTKVYFPLSKEQNASSTALFGTNAEIESKGYVNQFGLSRKHIFESIKRSLERLQLEYVDVLQCHRFDENTPIAETMQALHDVVQAGYARYVGMSSCYAYQFQAMQNYAITNKLTPFISMQNYHNLIYREEEREMMFGVGSIPWSPLGRGRLARPLSQQTAREKKDTWIAVSKTQTEAENAIINRVEALAAAKGVSMAQISIAWLLSKDPVAAPVVGTTSLKNLEDIVGAIHVKLTEEEIKSLEEPYVPQAIIGH</sequence>
<dbReference type="InterPro" id="IPR001245">
    <property type="entry name" value="Ser-Thr/Tyr_kinase_cat_dom"/>
</dbReference>
<dbReference type="InterPro" id="IPR000719">
    <property type="entry name" value="Prot_kinase_dom"/>
</dbReference>
<dbReference type="GO" id="GO:0004672">
    <property type="term" value="F:protein kinase activity"/>
    <property type="evidence" value="ECO:0007669"/>
    <property type="project" value="InterPro"/>
</dbReference>
<dbReference type="PRINTS" id="PR00320">
    <property type="entry name" value="GPROTEINBRPT"/>
</dbReference>
<dbReference type="InterPro" id="IPR019775">
    <property type="entry name" value="WD40_repeat_CS"/>
</dbReference>
<dbReference type="PROSITE" id="PS50082">
    <property type="entry name" value="WD_REPEATS_2"/>
    <property type="match status" value="6"/>
</dbReference>
<evidence type="ECO:0000313" key="7">
    <source>
        <dbReference type="EMBL" id="CAE6501575.1"/>
    </source>
</evidence>
<dbReference type="Gene3D" id="1.10.510.10">
    <property type="entry name" value="Transferase(Phosphotransferase) domain 1"/>
    <property type="match status" value="1"/>
</dbReference>
<dbReference type="InterPro" id="IPR001680">
    <property type="entry name" value="WD40_rpt"/>
</dbReference>
<evidence type="ECO:0000259" key="6">
    <source>
        <dbReference type="PROSITE" id="PS50011"/>
    </source>
</evidence>
<feature type="compositionally biased region" description="Basic and acidic residues" evidence="5">
    <location>
        <begin position="246"/>
        <end position="264"/>
    </location>
</feature>
<dbReference type="SUPFAM" id="SSF51430">
    <property type="entry name" value="NAD(P)-linked oxidoreductase"/>
    <property type="match status" value="1"/>
</dbReference>
<dbReference type="PROSITE" id="PS00108">
    <property type="entry name" value="PROTEIN_KINASE_ST"/>
    <property type="match status" value="1"/>
</dbReference>
<evidence type="ECO:0000313" key="8">
    <source>
        <dbReference type="Proteomes" id="UP000663888"/>
    </source>
</evidence>
<proteinExistence type="predicted"/>
<keyword evidence="2" id="KW-0677">Repeat</keyword>
<gene>
    <name evidence="7" type="ORF">RDB_LOCUS153900</name>
</gene>
<evidence type="ECO:0000256" key="3">
    <source>
        <dbReference type="ARBA" id="ARBA00023002"/>
    </source>
</evidence>
<feature type="repeat" description="WD" evidence="4">
    <location>
        <begin position="198"/>
        <end position="230"/>
    </location>
</feature>
<feature type="non-terminal residue" evidence="7">
    <location>
        <position position="1"/>
    </location>
</feature>
<dbReference type="GO" id="GO:0005829">
    <property type="term" value="C:cytosol"/>
    <property type="evidence" value="ECO:0007669"/>
    <property type="project" value="UniProtKB-ARBA"/>
</dbReference>
<dbReference type="GO" id="GO:0005524">
    <property type="term" value="F:ATP binding"/>
    <property type="evidence" value="ECO:0007669"/>
    <property type="project" value="InterPro"/>
</dbReference>
<protein>
    <recommendedName>
        <fullName evidence="6">Protein kinase domain-containing protein</fullName>
    </recommendedName>
</protein>
<dbReference type="PANTHER" id="PTHR19848:SF8">
    <property type="entry name" value="F-BOX AND WD REPEAT DOMAIN CONTAINING 7"/>
    <property type="match status" value="1"/>
</dbReference>
<feature type="domain" description="Protein kinase" evidence="6">
    <location>
        <begin position="296"/>
        <end position="543"/>
    </location>
</feature>
<dbReference type="InterPro" id="IPR008271">
    <property type="entry name" value="Ser/Thr_kinase_AS"/>
</dbReference>
<evidence type="ECO:0000256" key="2">
    <source>
        <dbReference type="ARBA" id="ARBA00022737"/>
    </source>
</evidence>
<feature type="repeat" description="WD" evidence="4">
    <location>
        <begin position="1"/>
        <end position="25"/>
    </location>
</feature>
<dbReference type="InterPro" id="IPR020472">
    <property type="entry name" value="WD40_PAC1"/>
</dbReference>
<dbReference type="InterPro" id="IPR015943">
    <property type="entry name" value="WD40/YVTN_repeat-like_dom_sf"/>
</dbReference>
<dbReference type="FunFam" id="3.20.20.100:FF:000004">
    <property type="entry name" value="Oxidoreductase, aldo/keto reductase"/>
    <property type="match status" value="1"/>
</dbReference>
<feature type="region of interest" description="Disordered" evidence="5">
    <location>
        <begin position="238"/>
        <end position="264"/>
    </location>
</feature>
<dbReference type="AlphaFoldDB" id="A0A8H3CZL4"/>
<evidence type="ECO:0000256" key="1">
    <source>
        <dbReference type="ARBA" id="ARBA00022574"/>
    </source>
</evidence>
<dbReference type="SUPFAM" id="SSF50978">
    <property type="entry name" value="WD40 repeat-like"/>
    <property type="match status" value="1"/>
</dbReference>
<dbReference type="PROSITE" id="PS50294">
    <property type="entry name" value="WD_REPEATS_REGION"/>
    <property type="match status" value="6"/>
</dbReference>
<dbReference type="InterPro" id="IPR036322">
    <property type="entry name" value="WD40_repeat_dom_sf"/>
</dbReference>
<dbReference type="InterPro" id="IPR036812">
    <property type="entry name" value="NAD(P)_OxRdtase_dom_sf"/>
</dbReference>
<dbReference type="Gene3D" id="2.130.10.10">
    <property type="entry name" value="YVTN repeat-like/Quinoprotein amine dehydrogenase"/>
    <property type="match status" value="2"/>
</dbReference>
<dbReference type="Proteomes" id="UP000663888">
    <property type="component" value="Unassembled WGS sequence"/>
</dbReference>
<feature type="repeat" description="WD" evidence="4">
    <location>
        <begin position="27"/>
        <end position="68"/>
    </location>
</feature>
<dbReference type="CDD" id="cd19079">
    <property type="entry name" value="AKR_EcYajO-like"/>
    <property type="match status" value="1"/>
</dbReference>
<dbReference type="CDD" id="cd00200">
    <property type="entry name" value="WD40"/>
    <property type="match status" value="1"/>
</dbReference>
<reference evidence="7" key="1">
    <citation type="submission" date="2021-01" db="EMBL/GenBank/DDBJ databases">
        <authorList>
            <person name="Kaushik A."/>
        </authorList>
    </citation>
    <scope>NUCLEOTIDE SEQUENCE</scope>
    <source>
        <strain evidence="7">AG4-R118</strain>
    </source>
</reference>
<keyword evidence="1 4" id="KW-0853">WD repeat</keyword>
<accession>A0A8H3CZL4</accession>
<dbReference type="Pfam" id="PF00248">
    <property type="entry name" value="Aldo_ket_red"/>
    <property type="match status" value="1"/>
</dbReference>
<organism evidence="7 8">
    <name type="scientific">Rhizoctonia solani</name>
    <dbReference type="NCBI Taxonomy" id="456999"/>
    <lineage>
        <taxon>Eukaryota</taxon>
        <taxon>Fungi</taxon>
        <taxon>Dikarya</taxon>
        <taxon>Basidiomycota</taxon>
        <taxon>Agaricomycotina</taxon>
        <taxon>Agaricomycetes</taxon>
        <taxon>Cantharellales</taxon>
        <taxon>Ceratobasidiaceae</taxon>
        <taxon>Rhizoctonia</taxon>
    </lineage>
</organism>
<feature type="repeat" description="WD" evidence="4">
    <location>
        <begin position="112"/>
        <end position="153"/>
    </location>
</feature>
<dbReference type="SMART" id="SM00320">
    <property type="entry name" value="WD40"/>
    <property type="match status" value="5"/>
</dbReference>
<evidence type="ECO:0000256" key="5">
    <source>
        <dbReference type="SAM" id="MobiDB-lite"/>
    </source>
</evidence>
<dbReference type="Pfam" id="PF00069">
    <property type="entry name" value="Pkinase"/>
    <property type="match status" value="1"/>
</dbReference>
<comment type="caution">
    <text evidence="7">The sequence shown here is derived from an EMBL/GenBank/DDBJ whole genome shotgun (WGS) entry which is preliminary data.</text>
</comment>
<dbReference type="SMART" id="SM00220">
    <property type="entry name" value="S_TKc"/>
    <property type="match status" value="1"/>
</dbReference>
<dbReference type="Gene3D" id="3.20.20.100">
    <property type="entry name" value="NADP-dependent oxidoreductase domain"/>
    <property type="match status" value="1"/>
</dbReference>